<dbReference type="Pfam" id="PF06271">
    <property type="entry name" value="RDD"/>
    <property type="match status" value="1"/>
</dbReference>
<evidence type="ECO:0000256" key="2">
    <source>
        <dbReference type="ARBA" id="ARBA00022692"/>
    </source>
</evidence>
<evidence type="ECO:0000256" key="4">
    <source>
        <dbReference type="ARBA" id="ARBA00023136"/>
    </source>
</evidence>
<dbReference type="GO" id="GO:0016020">
    <property type="term" value="C:membrane"/>
    <property type="evidence" value="ECO:0007669"/>
    <property type="project" value="UniProtKB-SubCell"/>
</dbReference>
<feature type="transmembrane region" description="Helical" evidence="5">
    <location>
        <begin position="56"/>
        <end position="76"/>
    </location>
</feature>
<evidence type="ECO:0000313" key="8">
    <source>
        <dbReference type="Proteomes" id="UP000291758"/>
    </source>
</evidence>
<evidence type="ECO:0000256" key="3">
    <source>
        <dbReference type="ARBA" id="ARBA00022989"/>
    </source>
</evidence>
<dbReference type="Proteomes" id="UP000291758">
    <property type="component" value="Chromosome"/>
</dbReference>
<gene>
    <name evidence="7" type="ORF">ET495_08855</name>
</gene>
<organism evidence="7 8">
    <name type="scientific">Xylanimonas allomyrinae</name>
    <dbReference type="NCBI Taxonomy" id="2509459"/>
    <lineage>
        <taxon>Bacteria</taxon>
        <taxon>Bacillati</taxon>
        <taxon>Actinomycetota</taxon>
        <taxon>Actinomycetes</taxon>
        <taxon>Micrococcales</taxon>
        <taxon>Promicromonosporaceae</taxon>
        <taxon>Xylanimonas</taxon>
    </lineage>
</organism>
<dbReference type="InterPro" id="IPR010432">
    <property type="entry name" value="RDD"/>
</dbReference>
<protein>
    <submittedName>
        <fullName evidence="7">RDD family protein</fullName>
    </submittedName>
</protein>
<dbReference type="EMBL" id="CP035495">
    <property type="protein sequence ID" value="QAY63340.1"/>
    <property type="molecule type" value="Genomic_DNA"/>
</dbReference>
<feature type="domain" description="RDD" evidence="6">
    <location>
        <begin position="18"/>
        <end position="145"/>
    </location>
</feature>
<proteinExistence type="predicted"/>
<sequence>MYDGILIGEGVVLDARPASFVTRALGGLLDATATFVAFLLIGFFGGLTFETFGAQWAQVGGIVLVVVMFVGVPVTVETLTRGRSLGKLATGVRVVRDDGGPVRFRHAFIRAMVGVAELWMTLGGVALVVSLANAKGKRLGDLVAGTYAIRIRGGRGWQVPLQMAPELAGWARAADMRRLPDGLALAARRMIDRGPRLAPGSRIALADDLAGRVEPYVAPAPPPGTPPEAFLHAVLFERRDRELASALSERERAGEQAAALHRLPYAIPDPPH</sequence>
<dbReference type="AlphaFoldDB" id="A0A4P6EKV4"/>
<dbReference type="KEGG" id="xyl:ET495_08855"/>
<dbReference type="RefSeq" id="WP_129204345.1">
    <property type="nucleotide sequence ID" value="NZ_CP035495.1"/>
</dbReference>
<reference evidence="7 8" key="1">
    <citation type="submission" date="2019-01" db="EMBL/GenBank/DDBJ databases">
        <title>Genome sequencing of strain 2JSPR-7.</title>
        <authorList>
            <person name="Heo J."/>
            <person name="Kim S.-J."/>
            <person name="Kim J.-S."/>
            <person name="Hong S.-B."/>
            <person name="Kwon S.-W."/>
        </authorList>
    </citation>
    <scope>NUCLEOTIDE SEQUENCE [LARGE SCALE GENOMIC DNA]</scope>
    <source>
        <strain evidence="7 8">2JSPR-7</strain>
    </source>
</reference>
<dbReference type="PANTHER" id="PTHR38480">
    <property type="entry name" value="SLR0254 PROTEIN"/>
    <property type="match status" value="1"/>
</dbReference>
<feature type="transmembrane region" description="Helical" evidence="5">
    <location>
        <begin position="20"/>
        <end position="44"/>
    </location>
</feature>
<name>A0A4P6EKV4_9MICO</name>
<evidence type="ECO:0000259" key="6">
    <source>
        <dbReference type="Pfam" id="PF06271"/>
    </source>
</evidence>
<keyword evidence="8" id="KW-1185">Reference proteome</keyword>
<comment type="subcellular location">
    <subcellularLocation>
        <location evidence="1">Membrane</location>
        <topology evidence="1">Multi-pass membrane protein</topology>
    </subcellularLocation>
</comment>
<dbReference type="PANTHER" id="PTHR38480:SF1">
    <property type="entry name" value="SLR0254 PROTEIN"/>
    <property type="match status" value="1"/>
</dbReference>
<dbReference type="OrthoDB" id="9787732at2"/>
<feature type="transmembrane region" description="Helical" evidence="5">
    <location>
        <begin position="107"/>
        <end position="129"/>
    </location>
</feature>
<keyword evidence="2 5" id="KW-0812">Transmembrane</keyword>
<evidence type="ECO:0000256" key="5">
    <source>
        <dbReference type="SAM" id="Phobius"/>
    </source>
</evidence>
<evidence type="ECO:0000256" key="1">
    <source>
        <dbReference type="ARBA" id="ARBA00004141"/>
    </source>
</evidence>
<evidence type="ECO:0000313" key="7">
    <source>
        <dbReference type="EMBL" id="QAY63340.1"/>
    </source>
</evidence>
<keyword evidence="3 5" id="KW-1133">Transmembrane helix</keyword>
<accession>A0A4P6EKV4</accession>
<keyword evidence="4 5" id="KW-0472">Membrane</keyword>